<keyword evidence="6" id="KW-0698">rRNA processing</keyword>
<feature type="domain" description="Ribosomal RNA small subunit methyltransferase E methyltransferase" evidence="13">
    <location>
        <begin position="2"/>
        <end position="114"/>
    </location>
</feature>
<evidence type="ECO:0000256" key="10">
    <source>
        <dbReference type="ARBA" id="ARBA00025699"/>
    </source>
</evidence>
<keyword evidence="9" id="KW-0949">S-adenosyl-L-methionine</keyword>
<comment type="function">
    <text evidence="10">Specifically methylates the N3 position of the uracil ring of uridine 1498 (m3U1498) in 16S rRNA. Acts on the fully assembled 30S ribosomal subunit.</text>
</comment>
<dbReference type="NCBIfam" id="TIGR00046">
    <property type="entry name" value="RsmE family RNA methyltransferase"/>
    <property type="match status" value="1"/>
</dbReference>
<keyword evidence="5" id="KW-0963">Cytoplasm</keyword>
<dbReference type="GO" id="GO:0070475">
    <property type="term" value="P:rRNA base methylation"/>
    <property type="evidence" value="ECO:0007669"/>
    <property type="project" value="TreeGrafter"/>
</dbReference>
<keyword evidence="8 14" id="KW-0808">Transferase</keyword>
<evidence type="ECO:0000256" key="8">
    <source>
        <dbReference type="ARBA" id="ARBA00022679"/>
    </source>
</evidence>
<protein>
    <recommendedName>
        <fullName evidence="4">Ribosomal RNA small subunit methyltransferase E</fullName>
        <ecNumber evidence="3">2.1.1.193</ecNumber>
    </recommendedName>
    <alternativeName>
        <fullName evidence="11">16S rRNA m3U1498 methyltransferase</fullName>
    </alternativeName>
</protein>
<dbReference type="InterPro" id="IPR029026">
    <property type="entry name" value="tRNA_m1G_MTases_N"/>
</dbReference>
<organism evidence="14 15">
    <name type="scientific">Staphylococcus aureus</name>
    <dbReference type="NCBI Taxonomy" id="1280"/>
    <lineage>
        <taxon>Bacteria</taxon>
        <taxon>Bacillati</taxon>
        <taxon>Bacillota</taxon>
        <taxon>Bacilli</taxon>
        <taxon>Bacillales</taxon>
        <taxon>Staphylococcaceae</taxon>
        <taxon>Staphylococcus</taxon>
    </lineage>
</organism>
<comment type="similarity">
    <text evidence="2">Belongs to the RNA methyltransferase RsmE family.</text>
</comment>
<dbReference type="Gene3D" id="3.40.1280.10">
    <property type="match status" value="1"/>
</dbReference>
<evidence type="ECO:0000259" key="13">
    <source>
        <dbReference type="Pfam" id="PF04452"/>
    </source>
</evidence>
<comment type="subcellular location">
    <subcellularLocation>
        <location evidence="1">Cytoplasm</location>
    </subcellularLocation>
</comment>
<gene>
    <name evidence="14" type="primary">rsmE</name>
    <name evidence="14" type="ORF">NCTC5664_03523</name>
</gene>
<dbReference type="AlphaFoldDB" id="A0A380E4I7"/>
<evidence type="ECO:0000256" key="2">
    <source>
        <dbReference type="ARBA" id="ARBA00005528"/>
    </source>
</evidence>
<evidence type="ECO:0000256" key="6">
    <source>
        <dbReference type="ARBA" id="ARBA00022552"/>
    </source>
</evidence>
<dbReference type="PANTHER" id="PTHR30027:SF3">
    <property type="entry name" value="16S RRNA (URACIL(1498)-N(3))-METHYLTRANSFERASE"/>
    <property type="match status" value="1"/>
</dbReference>
<dbReference type="EMBL" id="UHAQ01000004">
    <property type="protein sequence ID" value="SUK94704.1"/>
    <property type="molecule type" value="Genomic_DNA"/>
</dbReference>
<dbReference type="InterPro" id="IPR006700">
    <property type="entry name" value="RsmE"/>
</dbReference>
<dbReference type="InterPro" id="IPR029028">
    <property type="entry name" value="Alpha/beta_knot_MTases"/>
</dbReference>
<evidence type="ECO:0000256" key="11">
    <source>
        <dbReference type="ARBA" id="ARBA00033196"/>
    </source>
</evidence>
<evidence type="ECO:0000256" key="7">
    <source>
        <dbReference type="ARBA" id="ARBA00022603"/>
    </source>
</evidence>
<name>A0A380E4I7_STAAU</name>
<evidence type="ECO:0000256" key="9">
    <source>
        <dbReference type="ARBA" id="ARBA00022691"/>
    </source>
</evidence>
<dbReference type="SUPFAM" id="SSF75217">
    <property type="entry name" value="alpha/beta knot"/>
    <property type="match status" value="1"/>
</dbReference>
<dbReference type="Pfam" id="PF04452">
    <property type="entry name" value="Methyltrans_RNA"/>
    <property type="match status" value="1"/>
</dbReference>
<evidence type="ECO:0000256" key="3">
    <source>
        <dbReference type="ARBA" id="ARBA00012328"/>
    </source>
</evidence>
<sequence>MAKIIKEAAEQSYRLVIPSIQFESNLKLICDTIDNYDYILIAYEEEAKDGELSNFKQTLQQFKAQDKVLMIFGPEGGLSENEISLFSNTSTVVGLGPRILRAETAPLYALSAISYEKELMG</sequence>
<dbReference type="PANTHER" id="PTHR30027">
    <property type="entry name" value="RIBOSOMAL RNA SMALL SUBUNIT METHYLTRANSFERASE E"/>
    <property type="match status" value="1"/>
</dbReference>
<keyword evidence="7 14" id="KW-0489">Methyltransferase</keyword>
<dbReference type="GO" id="GO:0005737">
    <property type="term" value="C:cytoplasm"/>
    <property type="evidence" value="ECO:0007669"/>
    <property type="project" value="UniProtKB-SubCell"/>
</dbReference>
<comment type="catalytic activity">
    <reaction evidence="12">
        <text>uridine(1498) in 16S rRNA + S-adenosyl-L-methionine = N(3)-methyluridine(1498) in 16S rRNA + S-adenosyl-L-homocysteine + H(+)</text>
        <dbReference type="Rhea" id="RHEA:42920"/>
        <dbReference type="Rhea" id="RHEA-COMP:10283"/>
        <dbReference type="Rhea" id="RHEA-COMP:10284"/>
        <dbReference type="ChEBI" id="CHEBI:15378"/>
        <dbReference type="ChEBI" id="CHEBI:57856"/>
        <dbReference type="ChEBI" id="CHEBI:59789"/>
        <dbReference type="ChEBI" id="CHEBI:65315"/>
        <dbReference type="ChEBI" id="CHEBI:74502"/>
        <dbReference type="EC" id="2.1.1.193"/>
    </reaction>
</comment>
<evidence type="ECO:0000256" key="12">
    <source>
        <dbReference type="ARBA" id="ARBA00047944"/>
    </source>
</evidence>
<accession>A0A380E4I7</accession>
<reference evidence="14 15" key="1">
    <citation type="submission" date="2018-06" db="EMBL/GenBank/DDBJ databases">
        <authorList>
            <consortium name="Pathogen Informatics"/>
            <person name="Doyle S."/>
        </authorList>
    </citation>
    <scope>NUCLEOTIDE SEQUENCE [LARGE SCALE GENOMIC DNA]</scope>
    <source>
        <strain evidence="14 15">NCTC5664</strain>
    </source>
</reference>
<evidence type="ECO:0000256" key="4">
    <source>
        <dbReference type="ARBA" id="ARBA00013673"/>
    </source>
</evidence>
<dbReference type="GO" id="GO:0070042">
    <property type="term" value="F:rRNA (uridine-N3-)-methyltransferase activity"/>
    <property type="evidence" value="ECO:0007669"/>
    <property type="project" value="TreeGrafter"/>
</dbReference>
<dbReference type="EC" id="2.1.1.193" evidence="3"/>
<evidence type="ECO:0000313" key="14">
    <source>
        <dbReference type="EMBL" id="SUK94704.1"/>
    </source>
</evidence>
<dbReference type="CDD" id="cd18084">
    <property type="entry name" value="RsmE-like"/>
    <property type="match status" value="1"/>
</dbReference>
<evidence type="ECO:0000313" key="15">
    <source>
        <dbReference type="Proteomes" id="UP000254502"/>
    </source>
</evidence>
<dbReference type="Proteomes" id="UP000254502">
    <property type="component" value="Unassembled WGS sequence"/>
</dbReference>
<evidence type="ECO:0000256" key="1">
    <source>
        <dbReference type="ARBA" id="ARBA00004496"/>
    </source>
</evidence>
<proteinExistence type="inferred from homology"/>
<dbReference type="InterPro" id="IPR046886">
    <property type="entry name" value="RsmE_MTase_dom"/>
</dbReference>
<evidence type="ECO:0000256" key="5">
    <source>
        <dbReference type="ARBA" id="ARBA00022490"/>
    </source>
</evidence>